<dbReference type="RefSeq" id="WP_254009880.1">
    <property type="nucleotide sequence ID" value="NZ_JAMZMM010000005.1"/>
</dbReference>
<keyword evidence="2" id="KW-1185">Reference proteome</keyword>
<evidence type="ECO:0000313" key="1">
    <source>
        <dbReference type="EMBL" id="MCP2727063.1"/>
    </source>
</evidence>
<gene>
    <name evidence="1" type="ORF">NJ959_01050</name>
</gene>
<proteinExistence type="predicted"/>
<comment type="caution">
    <text evidence="1">The sequence shown here is derived from an EMBL/GenBank/DDBJ whole genome shotgun (WGS) entry which is preliminary data.</text>
</comment>
<evidence type="ECO:0000313" key="2">
    <source>
        <dbReference type="Proteomes" id="UP001204953"/>
    </source>
</evidence>
<dbReference type="EMBL" id="JAMZMM010000005">
    <property type="protein sequence ID" value="MCP2727063.1"/>
    <property type="molecule type" value="Genomic_DNA"/>
</dbReference>
<accession>A0AAE3KLV5</accession>
<dbReference type="AlphaFoldDB" id="A0AAE3KLV5"/>
<name>A0AAE3KLV5_9CYAN</name>
<reference evidence="1" key="1">
    <citation type="submission" date="2022-06" db="EMBL/GenBank/DDBJ databases">
        <title>New cyanobacteria of genus Symplocastrum in benthos of Lake Baikal.</title>
        <authorList>
            <person name="Sorokovikova E."/>
            <person name="Tikhonova I."/>
            <person name="Krasnopeev A."/>
            <person name="Evseev P."/>
            <person name="Gladkikh A."/>
            <person name="Belykh O."/>
        </authorList>
    </citation>
    <scope>NUCLEOTIDE SEQUENCE</scope>
    <source>
        <strain evidence="1">BBK-W-15</strain>
    </source>
</reference>
<protein>
    <submittedName>
        <fullName evidence="1">Uncharacterized protein</fullName>
    </submittedName>
</protein>
<organism evidence="1 2">
    <name type="scientific">Limnofasciculus baicalensis BBK-W-15</name>
    <dbReference type="NCBI Taxonomy" id="2699891"/>
    <lineage>
        <taxon>Bacteria</taxon>
        <taxon>Bacillati</taxon>
        <taxon>Cyanobacteriota</taxon>
        <taxon>Cyanophyceae</taxon>
        <taxon>Coleofasciculales</taxon>
        <taxon>Coleofasciculaceae</taxon>
        <taxon>Limnofasciculus</taxon>
        <taxon>Limnofasciculus baicalensis</taxon>
    </lineage>
</organism>
<dbReference type="Proteomes" id="UP001204953">
    <property type="component" value="Unassembled WGS sequence"/>
</dbReference>
<sequence length="143" mass="15460">MKMKFIPITLVAALFLLSVDGHKKVTAGSCVAASSCGAQPIKFVPGQRITVEVVNLTQSLVQIQQLYGTDPLAVIPGQVQSFVRGGNTNPNFSVAFWDIQGLPLKVNVLKTDSRTLRIEILPGARIPGDRAVYLQDDGRVNIM</sequence>